<dbReference type="PROSITE" id="PS00642">
    <property type="entry name" value="COMPLEX1_75K_2"/>
    <property type="match status" value="1"/>
</dbReference>
<dbReference type="Proteomes" id="UP001295684">
    <property type="component" value="Unassembled WGS sequence"/>
</dbReference>
<evidence type="ECO:0000259" key="13">
    <source>
        <dbReference type="PROSITE" id="PS51839"/>
    </source>
</evidence>
<feature type="domain" description="2Fe-2S ferredoxin-type" evidence="11">
    <location>
        <begin position="28"/>
        <end position="106"/>
    </location>
</feature>
<dbReference type="GO" id="GO:0051539">
    <property type="term" value="F:4 iron, 4 sulfur cluster binding"/>
    <property type="evidence" value="ECO:0007669"/>
    <property type="project" value="UniProtKB-KW"/>
</dbReference>
<evidence type="ECO:0000313" key="14">
    <source>
        <dbReference type="EMBL" id="CAI2359248.1"/>
    </source>
</evidence>
<dbReference type="Pfam" id="PF22151">
    <property type="entry name" value="Fer4_NDSU1"/>
    <property type="match status" value="1"/>
</dbReference>
<dbReference type="FunFam" id="3.10.20.740:FF:000001">
    <property type="entry name" value="NADH-quinone oxidoreductase subunit G"/>
    <property type="match status" value="1"/>
</dbReference>
<dbReference type="SUPFAM" id="SSF54862">
    <property type="entry name" value="4Fe-4S ferredoxins"/>
    <property type="match status" value="1"/>
</dbReference>
<dbReference type="GO" id="GO:0016020">
    <property type="term" value="C:membrane"/>
    <property type="evidence" value="ECO:0007669"/>
    <property type="project" value="InterPro"/>
</dbReference>
<dbReference type="GO" id="GO:0046872">
    <property type="term" value="F:metal ion binding"/>
    <property type="evidence" value="ECO:0007669"/>
    <property type="project" value="UniProtKB-KW"/>
</dbReference>
<dbReference type="CDD" id="cd00207">
    <property type="entry name" value="fer2"/>
    <property type="match status" value="1"/>
</dbReference>
<dbReference type="InterPro" id="IPR006656">
    <property type="entry name" value="Mopterin_OxRdtase"/>
</dbReference>
<dbReference type="SMART" id="SM00929">
    <property type="entry name" value="NADH-G_4Fe-4S_3"/>
    <property type="match status" value="1"/>
</dbReference>
<dbReference type="Pfam" id="PF09326">
    <property type="entry name" value="NADH_dhqG_C"/>
    <property type="match status" value="1"/>
</dbReference>
<name>A0AAD1X143_EUPCR</name>
<dbReference type="SUPFAM" id="SSF54292">
    <property type="entry name" value="2Fe-2S ferredoxin-like"/>
    <property type="match status" value="1"/>
</dbReference>
<evidence type="ECO:0000256" key="10">
    <source>
        <dbReference type="RuleBase" id="RU004523"/>
    </source>
</evidence>
<comment type="caution">
    <text evidence="14">The sequence shown here is derived from an EMBL/GenBank/DDBJ whole genome shotgun (WGS) entry which is preliminary data.</text>
</comment>
<dbReference type="Gene3D" id="3.40.50.740">
    <property type="match status" value="1"/>
</dbReference>
<feature type="domain" description="4Fe-4S Mo/W bis-MGD-type" evidence="12">
    <location>
        <begin position="243"/>
        <end position="299"/>
    </location>
</feature>
<evidence type="ECO:0000256" key="6">
    <source>
        <dbReference type="ARBA" id="ARBA00023004"/>
    </source>
</evidence>
<organism evidence="14 15">
    <name type="scientific">Euplotes crassus</name>
    <dbReference type="NCBI Taxonomy" id="5936"/>
    <lineage>
        <taxon>Eukaryota</taxon>
        <taxon>Sar</taxon>
        <taxon>Alveolata</taxon>
        <taxon>Ciliophora</taxon>
        <taxon>Intramacronucleata</taxon>
        <taxon>Spirotrichea</taxon>
        <taxon>Hypotrichia</taxon>
        <taxon>Euplotida</taxon>
        <taxon>Euplotidae</taxon>
        <taxon>Moneuplotes</taxon>
    </lineage>
</organism>
<dbReference type="Pfam" id="PF00384">
    <property type="entry name" value="Molybdopterin"/>
    <property type="match status" value="1"/>
</dbReference>
<keyword evidence="4" id="KW-0479">Metal-binding</keyword>
<evidence type="ECO:0000256" key="4">
    <source>
        <dbReference type="ARBA" id="ARBA00022723"/>
    </source>
</evidence>
<evidence type="ECO:0000313" key="15">
    <source>
        <dbReference type="Proteomes" id="UP001295684"/>
    </source>
</evidence>
<protein>
    <submittedName>
        <fullName evidence="14">Uncharacterized protein</fullName>
    </submittedName>
</protein>
<feature type="domain" description="4Fe-4S His(Cys)3-ligated-type" evidence="13">
    <location>
        <begin position="106"/>
        <end position="145"/>
    </location>
</feature>
<comment type="cofactor">
    <cofactor evidence="9">
        <name>[2Fe-2S] cluster</name>
        <dbReference type="ChEBI" id="CHEBI:190135"/>
    </cofactor>
</comment>
<keyword evidence="6" id="KW-0408">Iron</keyword>
<evidence type="ECO:0000259" key="12">
    <source>
        <dbReference type="PROSITE" id="PS51669"/>
    </source>
</evidence>
<dbReference type="InterPro" id="IPR000283">
    <property type="entry name" value="NADH_UbQ_OxRdtase_75kDa_su_CS"/>
</dbReference>
<keyword evidence="8" id="KW-0520">NAD</keyword>
<keyword evidence="5" id="KW-1278">Translocase</keyword>
<accession>A0AAD1X143</accession>
<dbReference type="InterPro" id="IPR054351">
    <property type="entry name" value="NADH_UbQ_OxRdtase_ferredoxin"/>
</dbReference>
<sequence length="721" mass="80781">MFTQLLRRNRKLFTAPVRYFRPTQTLNNKFDIFVDGKPITVDSSYTIFQACHEAGVTIPRFCYHERLAVAGNCRMCLVEVEGAPKPVASCAMNVMPNMKVNTKSETTKVARGGVLEFLLANHPLDCPICDQGGECDLQDISQVYGYQESRFNEYKRAVEDKYLGPIIRTVMNRCIHCTRCIRFTEQVAGEHTLGTTGRGNYTEIGTYVEALVTNELSANAVDLCPVGALTHLPYTFVARPWELKSVYSIDVLDGMGSAIEVNYRGGELMRILPRVHEEINLEWISDKTRHAFDGLKKQRLSFPILKTPGGDIKELKWEEAMDIMRDQFDQVSGDEIAGFVGKLADLESTLAFRDLLHRLGCEHVESSSIAPKLNANLRSEYLFNSTIPGVEDADYVLMVGSNIRTEAPLLCSRIRSRVDEHGLEVGIVGYAPNLKHRYSHHGTTTDTLKEIADGSHPAFEKLREAKRPMVIVSSHALSRDDGEAILNNIKAIAESTNVINHEERWNGMNVLHNDIGRVGALDLGIQPYSGKDNIKNKKLVYLLAADEFREEDIPEDAFVIYQGHNGDKGANFADLVLPGSSYLEKHGSYVNMDGRTQIGRKAVTAPALAREDWTILRALSEELGAPLPYDSIEELRSRMSDLAPHLIKYDALESSGFEDLVVKNKRGSSEMNGTTFEDPIDNFYMTDSISRNSQVMARCSKEFNPKKFTNFKEPDIDFAGR</sequence>
<dbReference type="PROSITE" id="PS51669">
    <property type="entry name" value="4FE4S_MOW_BIS_MGD"/>
    <property type="match status" value="1"/>
</dbReference>
<dbReference type="InterPro" id="IPR036010">
    <property type="entry name" value="2Fe-2S_ferredoxin-like_sf"/>
</dbReference>
<dbReference type="Pfam" id="PF10588">
    <property type="entry name" value="NADH-G_4Fe-4S_3"/>
    <property type="match status" value="1"/>
</dbReference>
<dbReference type="InterPro" id="IPR001041">
    <property type="entry name" value="2Fe-2S_ferredoxin-type"/>
</dbReference>
<dbReference type="PROSITE" id="PS51085">
    <property type="entry name" value="2FE2S_FER_2"/>
    <property type="match status" value="1"/>
</dbReference>
<gene>
    <name evidence="14" type="ORF">ECRASSUSDP1_LOCUS534</name>
</gene>
<comment type="cofactor">
    <cofactor evidence="1">
        <name>[4Fe-4S] cluster</name>
        <dbReference type="ChEBI" id="CHEBI:49883"/>
    </cofactor>
</comment>
<dbReference type="Gene3D" id="3.30.70.20">
    <property type="match status" value="1"/>
</dbReference>
<evidence type="ECO:0000256" key="2">
    <source>
        <dbReference type="ARBA" id="ARBA00005404"/>
    </source>
</evidence>
<dbReference type="PROSITE" id="PS51839">
    <property type="entry name" value="4FE4S_HC3"/>
    <property type="match status" value="1"/>
</dbReference>
<dbReference type="Gene3D" id="3.10.20.740">
    <property type="match status" value="1"/>
</dbReference>
<keyword evidence="15" id="KW-1185">Reference proteome</keyword>
<evidence type="ECO:0000259" key="11">
    <source>
        <dbReference type="PROSITE" id="PS51085"/>
    </source>
</evidence>
<dbReference type="PROSITE" id="PS00641">
    <property type="entry name" value="COMPLEX1_75K_1"/>
    <property type="match status" value="1"/>
</dbReference>
<dbReference type="InterPro" id="IPR010228">
    <property type="entry name" value="NADH_UbQ_OxRdtase_Gsu"/>
</dbReference>
<evidence type="ECO:0000256" key="9">
    <source>
        <dbReference type="ARBA" id="ARBA00034078"/>
    </source>
</evidence>
<dbReference type="SUPFAM" id="SSF53706">
    <property type="entry name" value="Formate dehydrogenase/DMSO reductase, domains 1-3"/>
    <property type="match status" value="1"/>
</dbReference>
<dbReference type="Pfam" id="PF22117">
    <property type="entry name" value="Fer4_Nqo3"/>
    <property type="match status" value="1"/>
</dbReference>
<evidence type="ECO:0000256" key="8">
    <source>
        <dbReference type="ARBA" id="ARBA00023027"/>
    </source>
</evidence>
<dbReference type="NCBIfam" id="TIGR01973">
    <property type="entry name" value="NuoG"/>
    <property type="match status" value="1"/>
</dbReference>
<reference evidence="14" key="1">
    <citation type="submission" date="2023-07" db="EMBL/GenBank/DDBJ databases">
        <authorList>
            <consortium name="AG Swart"/>
            <person name="Singh M."/>
            <person name="Singh A."/>
            <person name="Seah K."/>
            <person name="Emmerich C."/>
        </authorList>
    </citation>
    <scope>NUCLEOTIDE SEQUENCE</scope>
    <source>
        <strain evidence="14">DP1</strain>
    </source>
</reference>
<keyword evidence="7" id="KW-0411">Iron-sulfur</keyword>
<keyword evidence="3" id="KW-0004">4Fe-4S</keyword>
<dbReference type="EMBL" id="CAMPGE010000503">
    <property type="protein sequence ID" value="CAI2359248.1"/>
    <property type="molecule type" value="Genomic_DNA"/>
</dbReference>
<proteinExistence type="inferred from homology"/>
<dbReference type="GO" id="GO:0042773">
    <property type="term" value="P:ATP synthesis coupled electron transport"/>
    <property type="evidence" value="ECO:0007669"/>
    <property type="project" value="InterPro"/>
</dbReference>
<dbReference type="GO" id="GO:0016651">
    <property type="term" value="F:oxidoreductase activity, acting on NAD(P)H"/>
    <property type="evidence" value="ECO:0007669"/>
    <property type="project" value="InterPro"/>
</dbReference>
<dbReference type="FunFam" id="3.30.70.20:FF:000002">
    <property type="entry name" value="NADH-ubiquinone oxidoreductase 75 kDa subunit"/>
    <property type="match status" value="1"/>
</dbReference>
<dbReference type="InterPro" id="IPR006963">
    <property type="entry name" value="Mopterin_OxRdtase_4Fe-4S_dom"/>
</dbReference>
<evidence type="ECO:0000256" key="5">
    <source>
        <dbReference type="ARBA" id="ARBA00022967"/>
    </source>
</evidence>
<dbReference type="InterPro" id="IPR050123">
    <property type="entry name" value="Prok_molybdopt-oxidoreductase"/>
</dbReference>
<evidence type="ECO:0000256" key="1">
    <source>
        <dbReference type="ARBA" id="ARBA00001966"/>
    </source>
</evidence>
<dbReference type="GO" id="GO:0008137">
    <property type="term" value="F:NADH dehydrogenase (ubiquinone) activity"/>
    <property type="evidence" value="ECO:0007669"/>
    <property type="project" value="InterPro"/>
</dbReference>
<dbReference type="PANTHER" id="PTHR43105">
    <property type="entry name" value="RESPIRATORY NITRATE REDUCTASE"/>
    <property type="match status" value="1"/>
</dbReference>
<comment type="similarity">
    <text evidence="2 10">Belongs to the complex I 75 kDa subunit family.</text>
</comment>
<dbReference type="PANTHER" id="PTHR43105:SF13">
    <property type="entry name" value="NADH-UBIQUINONE OXIDOREDUCTASE 75 KDA SUBUNIT, MITOCHONDRIAL"/>
    <property type="match status" value="1"/>
</dbReference>
<dbReference type="AlphaFoldDB" id="A0AAD1X143"/>
<dbReference type="InterPro" id="IPR019574">
    <property type="entry name" value="NADH_UbQ_OxRdtase_Gsu_4Fe4S-bd"/>
</dbReference>
<evidence type="ECO:0000256" key="3">
    <source>
        <dbReference type="ARBA" id="ARBA00022485"/>
    </source>
</evidence>
<dbReference type="InterPro" id="IPR015405">
    <property type="entry name" value="NDUFS1-like_C"/>
</dbReference>
<evidence type="ECO:0000256" key="7">
    <source>
        <dbReference type="ARBA" id="ARBA00023014"/>
    </source>
</evidence>
<dbReference type="Pfam" id="PF13510">
    <property type="entry name" value="Fer2_4"/>
    <property type="match status" value="1"/>
</dbReference>
<dbReference type="PROSITE" id="PS00643">
    <property type="entry name" value="COMPLEX1_75K_3"/>
    <property type="match status" value="1"/>
</dbReference>